<reference evidence="1 2" key="1">
    <citation type="submission" date="2016-10" db="EMBL/GenBank/DDBJ databases">
        <authorList>
            <person name="de Groot N.N."/>
        </authorList>
    </citation>
    <scope>NUCLEOTIDE SEQUENCE [LARGE SCALE GENOMIC DNA]</scope>
    <source>
        <strain evidence="1 2">CGMCC 4.5506</strain>
    </source>
</reference>
<dbReference type="RefSeq" id="WP_091809747.1">
    <property type="nucleotide sequence ID" value="NZ_CP016353.1"/>
</dbReference>
<dbReference type="STRING" id="530584.SAMN05421630_112155"/>
<organism evidence="1 2">
    <name type="scientific">Prauserella marina</name>
    <dbReference type="NCBI Taxonomy" id="530584"/>
    <lineage>
        <taxon>Bacteria</taxon>
        <taxon>Bacillati</taxon>
        <taxon>Actinomycetota</taxon>
        <taxon>Actinomycetes</taxon>
        <taxon>Pseudonocardiales</taxon>
        <taxon>Pseudonocardiaceae</taxon>
        <taxon>Prauserella</taxon>
    </lineage>
</organism>
<keyword evidence="2" id="KW-1185">Reference proteome</keyword>
<gene>
    <name evidence="1" type="ORF">SAMN05421630_112155</name>
</gene>
<name>A0A1G6XNC6_9PSEU</name>
<evidence type="ECO:0000313" key="1">
    <source>
        <dbReference type="EMBL" id="SDD78935.1"/>
    </source>
</evidence>
<sequence length="569" mass="60922">MTNDRAEGNTPSGTAELAEWAGRSGRDVDLGEAAILLTLLADELEVGELAELRVGDIEELLLDVYPDVFEVGTEEDVERITATMRALLAFGADTGKIPAKRHDALASELDTLTPALDEAMLGADEEEIDLKEAYGLPDTLGPLRLPGNDELADAARASTLLARTRELAVWFGEGRPLTADGEVSPEDVTSVAEDLDLSETDLTQLLALAEDIDFIAPSTSETEETADDSGTIALGEGADLWPDGSTEDVLDVWCRALTASLAWSLLADAERADETDLEFAAAGVWFMPLFLARGAGLPVTQVDEMIKEVATADLTVDRAGQAWESWVAEHGEPSEVLLTRLAELGAVELFEETDNDTGAVELTVVATPLAMHAMRLELVDSGVEIPLLPPHDEMTAADLIAVGGSGLDDELDDEFAAWLERRDAATAVAELMTVVTEGGPAERLVGSMLVRALGAEAESHWREAIGNPNLRAYAKLALLALEGERPEWQPERADLAWLVADSLAAAGSEVAPEELAEALPADNAELIDELWRIDHPDAHRVLTMLGQHPDKAIAKAARKAAFKAADRLR</sequence>
<proteinExistence type="predicted"/>
<protein>
    <submittedName>
        <fullName evidence="1">Uncharacterized protein</fullName>
    </submittedName>
</protein>
<dbReference type="EMBL" id="FMZE01000012">
    <property type="protein sequence ID" value="SDD78935.1"/>
    <property type="molecule type" value="Genomic_DNA"/>
</dbReference>
<accession>A0A1G6XNC6</accession>
<evidence type="ECO:0000313" key="2">
    <source>
        <dbReference type="Proteomes" id="UP000199494"/>
    </source>
</evidence>
<dbReference type="Proteomes" id="UP000199494">
    <property type="component" value="Unassembled WGS sequence"/>
</dbReference>
<dbReference type="AlphaFoldDB" id="A0A1G6XNC6"/>
<dbReference type="OrthoDB" id="3848264at2"/>